<feature type="domain" description="Protein kinase" evidence="9">
    <location>
        <begin position="106"/>
        <end position="362"/>
    </location>
</feature>
<organism evidence="11 12">
    <name type="scientific">Paramecium primaurelia</name>
    <dbReference type="NCBI Taxonomy" id="5886"/>
    <lineage>
        <taxon>Eukaryota</taxon>
        <taxon>Sar</taxon>
        <taxon>Alveolata</taxon>
        <taxon>Ciliophora</taxon>
        <taxon>Intramacronucleata</taxon>
        <taxon>Oligohymenophorea</taxon>
        <taxon>Peniculida</taxon>
        <taxon>Parameciidae</taxon>
        <taxon>Paramecium</taxon>
    </lineage>
</organism>
<comment type="similarity">
    <text evidence="7">Belongs to the protein kinase superfamily. Ser/Thr protein kinase family. CDPK subfamily.</text>
</comment>
<evidence type="ECO:0000259" key="9">
    <source>
        <dbReference type="PROSITE" id="PS50011"/>
    </source>
</evidence>
<evidence type="ECO:0000313" key="11">
    <source>
        <dbReference type="EMBL" id="CAD8074409.1"/>
    </source>
</evidence>
<evidence type="ECO:0000256" key="5">
    <source>
        <dbReference type="ARBA" id="ARBA00022777"/>
    </source>
</evidence>
<keyword evidence="3" id="KW-0808">Transferase</keyword>
<dbReference type="InterPro" id="IPR018247">
    <property type="entry name" value="EF_Hand_1_Ca_BS"/>
</dbReference>
<dbReference type="Proteomes" id="UP000688137">
    <property type="component" value="Unassembled WGS sequence"/>
</dbReference>
<proteinExistence type="inferred from homology"/>
<dbReference type="PANTHER" id="PTHR24349">
    <property type="entry name" value="SERINE/THREONINE-PROTEIN KINASE"/>
    <property type="match status" value="1"/>
</dbReference>
<keyword evidence="2" id="KW-0723">Serine/threonine-protein kinase</keyword>
<sequence length="553" mass="63849">MGCCKYFPNSCCSSKTFENPSYSIIPKETSEQFQNEFIQSIINLDVNGNLQREQEISFPIKNTSYTKDITDVEIKQEYMKTSSKQWNIKQTMFVRVNSKKNINDSYLIKEMIGQGGFGKVYKVVHKQTGMIRAVKMILKEKMKQEDEERLLEETAILMDIDHPNIVKLYEIFSDKYSYYLVSEYCEGGELFEKIKLVSILTEKEIANFMKQILSAVSYCHQKGIVHRDLKPENILFDQKHSQASIKIIDFGASAKLQNCEKLQKRIGTPFYVAPEVLDANYDEKCDIWSLGVILYILLSGYPPFMGANEQEVLIKVKKGEYSFDPTDWGKVSNSGKDLIRRMLMYNPTNRISAADALNHEWIKNNKAKGQINSLTLSKLQDFDSKNKLKYAIFQFITVQVVTNQEKNDLLRIFQEIDKNGDGTVSKDELYQAYLKIHKGDKLAAETIVEELFPQLDANGSGIVDFSEFITATINKEKSLSRQRIEQSFKLFDLDQNGLITKQELNELFDEEIDEQMWQEILDQCDTDNDGMINLTEFINLLENKISKNPIFLK</sequence>
<dbReference type="GO" id="GO:0004674">
    <property type="term" value="F:protein serine/threonine kinase activity"/>
    <property type="evidence" value="ECO:0007669"/>
    <property type="project" value="UniProtKB-KW"/>
</dbReference>
<dbReference type="InterPro" id="IPR002048">
    <property type="entry name" value="EF_hand_dom"/>
</dbReference>
<dbReference type="PROSITE" id="PS50011">
    <property type="entry name" value="PROTEIN_KINASE_DOM"/>
    <property type="match status" value="1"/>
</dbReference>
<evidence type="ECO:0000256" key="7">
    <source>
        <dbReference type="ARBA" id="ARBA00024334"/>
    </source>
</evidence>
<evidence type="ECO:0000256" key="2">
    <source>
        <dbReference type="ARBA" id="ARBA00022527"/>
    </source>
</evidence>
<dbReference type="InterPro" id="IPR008271">
    <property type="entry name" value="Ser/Thr_kinase_AS"/>
</dbReference>
<keyword evidence="4 8" id="KW-0547">Nucleotide-binding</keyword>
<dbReference type="PROSITE" id="PS00108">
    <property type="entry name" value="PROTEIN_KINASE_ST"/>
    <property type="match status" value="1"/>
</dbReference>
<evidence type="ECO:0000256" key="1">
    <source>
        <dbReference type="ARBA" id="ARBA00001946"/>
    </source>
</evidence>
<dbReference type="InterPro" id="IPR000719">
    <property type="entry name" value="Prot_kinase_dom"/>
</dbReference>
<evidence type="ECO:0000259" key="10">
    <source>
        <dbReference type="PROSITE" id="PS50222"/>
    </source>
</evidence>
<feature type="domain" description="EF-hand" evidence="10">
    <location>
        <begin position="479"/>
        <end position="514"/>
    </location>
</feature>
<dbReference type="FunFam" id="1.10.510.10:FF:001463">
    <property type="entry name" value="Uncharacterized protein"/>
    <property type="match status" value="1"/>
</dbReference>
<dbReference type="SMART" id="SM00220">
    <property type="entry name" value="S_TKc"/>
    <property type="match status" value="1"/>
</dbReference>
<feature type="domain" description="EF-hand" evidence="10">
    <location>
        <begin position="404"/>
        <end position="439"/>
    </location>
</feature>
<dbReference type="PROSITE" id="PS00107">
    <property type="entry name" value="PROTEIN_KINASE_ATP"/>
    <property type="match status" value="1"/>
</dbReference>
<dbReference type="SMART" id="SM00054">
    <property type="entry name" value="EFh"/>
    <property type="match status" value="4"/>
</dbReference>
<evidence type="ECO:0000256" key="6">
    <source>
        <dbReference type="ARBA" id="ARBA00022840"/>
    </source>
</evidence>
<dbReference type="OMA" id="PFMGANE"/>
<dbReference type="CDD" id="cd05117">
    <property type="entry name" value="STKc_CAMK"/>
    <property type="match status" value="1"/>
</dbReference>
<evidence type="ECO:0008006" key="13">
    <source>
        <dbReference type="Google" id="ProtNLM"/>
    </source>
</evidence>
<dbReference type="Pfam" id="PF00069">
    <property type="entry name" value="Pkinase"/>
    <property type="match status" value="1"/>
</dbReference>
<dbReference type="FunFam" id="1.10.238.10:FF:000199">
    <property type="entry name" value="Uncharacterized protein"/>
    <property type="match status" value="1"/>
</dbReference>
<reference evidence="11" key="1">
    <citation type="submission" date="2021-01" db="EMBL/GenBank/DDBJ databases">
        <authorList>
            <consortium name="Genoscope - CEA"/>
            <person name="William W."/>
        </authorList>
    </citation>
    <scope>NUCLEOTIDE SEQUENCE</scope>
</reference>
<dbReference type="GO" id="GO:0005509">
    <property type="term" value="F:calcium ion binding"/>
    <property type="evidence" value="ECO:0007669"/>
    <property type="project" value="InterPro"/>
</dbReference>
<name>A0A8S1M453_PARPR</name>
<dbReference type="PROSITE" id="PS50222">
    <property type="entry name" value="EF_HAND_2"/>
    <property type="match status" value="4"/>
</dbReference>
<keyword evidence="5" id="KW-0418">Kinase</keyword>
<dbReference type="InterPro" id="IPR050205">
    <property type="entry name" value="CDPK_Ser/Thr_kinases"/>
</dbReference>
<evidence type="ECO:0000256" key="8">
    <source>
        <dbReference type="PROSITE-ProRule" id="PRU10141"/>
    </source>
</evidence>
<accession>A0A8S1M453</accession>
<feature type="domain" description="EF-hand" evidence="10">
    <location>
        <begin position="443"/>
        <end position="478"/>
    </location>
</feature>
<protein>
    <recommendedName>
        <fullName evidence="13">Calcium-dependent protein kinase</fullName>
    </recommendedName>
</protein>
<gene>
    <name evidence="11" type="ORF">PPRIM_AZ9-3.1.T0520263</name>
</gene>
<dbReference type="GO" id="GO:0005524">
    <property type="term" value="F:ATP binding"/>
    <property type="evidence" value="ECO:0007669"/>
    <property type="project" value="UniProtKB-UniRule"/>
</dbReference>
<evidence type="ECO:0000256" key="4">
    <source>
        <dbReference type="ARBA" id="ARBA00022741"/>
    </source>
</evidence>
<keyword evidence="6 8" id="KW-0067">ATP-binding</keyword>
<dbReference type="EMBL" id="CAJJDM010000052">
    <property type="protein sequence ID" value="CAD8074409.1"/>
    <property type="molecule type" value="Genomic_DNA"/>
</dbReference>
<dbReference type="AlphaFoldDB" id="A0A8S1M453"/>
<comment type="cofactor">
    <cofactor evidence="1">
        <name>Mg(2+)</name>
        <dbReference type="ChEBI" id="CHEBI:18420"/>
    </cofactor>
</comment>
<dbReference type="InterPro" id="IPR017441">
    <property type="entry name" value="Protein_kinase_ATP_BS"/>
</dbReference>
<dbReference type="PROSITE" id="PS00018">
    <property type="entry name" value="EF_HAND_1"/>
    <property type="match status" value="4"/>
</dbReference>
<dbReference type="Pfam" id="PF13499">
    <property type="entry name" value="EF-hand_7"/>
    <property type="match status" value="2"/>
</dbReference>
<dbReference type="FunFam" id="3.30.200.20:FF:000938">
    <property type="entry name" value="Uncharacterized protein"/>
    <property type="match status" value="1"/>
</dbReference>
<feature type="domain" description="EF-hand" evidence="10">
    <location>
        <begin position="515"/>
        <end position="547"/>
    </location>
</feature>
<keyword evidence="12" id="KW-1185">Reference proteome</keyword>
<feature type="binding site" evidence="8">
    <location>
        <position position="139"/>
    </location>
    <ligand>
        <name>ATP</name>
        <dbReference type="ChEBI" id="CHEBI:30616"/>
    </ligand>
</feature>
<evidence type="ECO:0000313" key="12">
    <source>
        <dbReference type="Proteomes" id="UP000688137"/>
    </source>
</evidence>
<comment type="caution">
    <text evidence="11">The sequence shown here is derived from an EMBL/GenBank/DDBJ whole genome shotgun (WGS) entry which is preliminary data.</text>
</comment>
<evidence type="ECO:0000256" key="3">
    <source>
        <dbReference type="ARBA" id="ARBA00022679"/>
    </source>
</evidence>
<dbReference type="CDD" id="cd00051">
    <property type="entry name" value="EFh"/>
    <property type="match status" value="1"/>
</dbReference>